<comment type="caution">
    <text evidence="2">The sequence shown here is derived from an EMBL/GenBank/DDBJ whole genome shotgun (WGS) entry which is preliminary data.</text>
</comment>
<dbReference type="EMBL" id="JAFKCZ010000003">
    <property type="protein sequence ID" value="MBN7795777.1"/>
    <property type="molecule type" value="Genomic_DNA"/>
</dbReference>
<keyword evidence="1" id="KW-0812">Transmembrane</keyword>
<name>A0A939DDZ9_9GAMM</name>
<feature type="transmembrane region" description="Helical" evidence="1">
    <location>
        <begin position="33"/>
        <end position="49"/>
    </location>
</feature>
<keyword evidence="1" id="KW-0472">Membrane</keyword>
<keyword evidence="1" id="KW-1133">Transmembrane helix</keyword>
<reference evidence="2" key="1">
    <citation type="submission" date="2021-02" db="EMBL/GenBank/DDBJ databases">
        <title>PHA producing bacteria isolated from coastal sediment in Guangdong, Shenzhen.</title>
        <authorList>
            <person name="Zheng W."/>
            <person name="Yu S."/>
            <person name="Huang Y."/>
        </authorList>
    </citation>
    <scope>NUCLEOTIDE SEQUENCE</scope>
    <source>
        <strain evidence="2">TN14-10</strain>
    </source>
</reference>
<organism evidence="2 3">
    <name type="scientific">Parahaliea mediterranea</name>
    <dbReference type="NCBI Taxonomy" id="651086"/>
    <lineage>
        <taxon>Bacteria</taxon>
        <taxon>Pseudomonadati</taxon>
        <taxon>Pseudomonadota</taxon>
        <taxon>Gammaproteobacteria</taxon>
        <taxon>Cellvibrionales</taxon>
        <taxon>Halieaceae</taxon>
        <taxon>Parahaliea</taxon>
    </lineage>
</organism>
<protein>
    <submittedName>
        <fullName evidence="2">Uncharacterized protein</fullName>
    </submittedName>
</protein>
<evidence type="ECO:0000313" key="3">
    <source>
        <dbReference type="Proteomes" id="UP000664303"/>
    </source>
</evidence>
<dbReference type="AlphaFoldDB" id="A0A939DDZ9"/>
<accession>A0A939DDZ9</accession>
<proteinExistence type="predicted"/>
<keyword evidence="3" id="KW-1185">Reference proteome</keyword>
<dbReference type="Proteomes" id="UP000664303">
    <property type="component" value="Unassembled WGS sequence"/>
</dbReference>
<gene>
    <name evidence="2" type="ORF">JYP50_04190</name>
</gene>
<dbReference type="RefSeq" id="WP_206559222.1">
    <property type="nucleotide sequence ID" value="NZ_JAFKCZ010000003.1"/>
</dbReference>
<sequence length="58" mass="7124">MYVNRALLLLLGLALIFLPAIERWMWHSEAEWYRPYLLWFAAVLAAWWNQRSRYPDEL</sequence>
<evidence type="ECO:0000313" key="2">
    <source>
        <dbReference type="EMBL" id="MBN7795777.1"/>
    </source>
</evidence>
<evidence type="ECO:0000256" key="1">
    <source>
        <dbReference type="SAM" id="Phobius"/>
    </source>
</evidence>